<dbReference type="RefSeq" id="WP_092067299.1">
    <property type="nucleotide sequence ID" value="NZ_FNHB01000001.1"/>
</dbReference>
<dbReference type="STRING" id="146817.SAMN04488502_101145"/>
<dbReference type="InterPro" id="IPR000639">
    <property type="entry name" value="Epox_hydrolase-like"/>
</dbReference>
<dbReference type="PRINTS" id="PR00412">
    <property type="entry name" value="EPOXHYDRLASE"/>
</dbReference>
<dbReference type="Proteomes" id="UP000214880">
    <property type="component" value="Unassembled WGS sequence"/>
</dbReference>
<reference evidence="3 4" key="1">
    <citation type="submission" date="2016-10" db="EMBL/GenBank/DDBJ databases">
        <authorList>
            <person name="de Groot N.N."/>
        </authorList>
    </citation>
    <scope>NUCLEOTIDE SEQUENCE [LARGE SCALE GENOMIC DNA]</scope>
    <source>
        <strain evidence="3 4">DSM 1736</strain>
    </source>
</reference>
<accession>A0A1G9KVR7</accession>
<dbReference type="PRINTS" id="PR00111">
    <property type="entry name" value="ABHYDROLASE"/>
</dbReference>
<dbReference type="GO" id="GO:0016787">
    <property type="term" value="F:hydrolase activity"/>
    <property type="evidence" value="ECO:0007669"/>
    <property type="project" value="UniProtKB-KW"/>
</dbReference>
<evidence type="ECO:0000313" key="3">
    <source>
        <dbReference type="EMBL" id="SDL53696.1"/>
    </source>
</evidence>
<dbReference type="Pfam" id="PF00561">
    <property type="entry name" value="Abhydrolase_1"/>
    <property type="match status" value="1"/>
</dbReference>
<dbReference type="PANTHER" id="PTHR43329">
    <property type="entry name" value="EPOXIDE HYDROLASE"/>
    <property type="match status" value="1"/>
</dbReference>
<dbReference type="EMBL" id="FNHB01000001">
    <property type="protein sequence ID" value="SDL53696.1"/>
    <property type="molecule type" value="Genomic_DNA"/>
</dbReference>
<dbReference type="SUPFAM" id="SSF53474">
    <property type="entry name" value="alpha/beta-Hydrolases"/>
    <property type="match status" value="1"/>
</dbReference>
<dbReference type="InterPro" id="IPR029058">
    <property type="entry name" value="AB_hydrolase_fold"/>
</dbReference>
<evidence type="ECO:0000313" key="4">
    <source>
        <dbReference type="Proteomes" id="UP000214880"/>
    </source>
</evidence>
<feature type="domain" description="AB hydrolase-1" evidence="2">
    <location>
        <begin position="39"/>
        <end position="294"/>
    </location>
</feature>
<dbReference type="AlphaFoldDB" id="A0A1G9KVR7"/>
<protein>
    <submittedName>
        <fullName evidence="3">Pimeloyl-ACP methyl ester carboxylesterase</fullName>
    </submittedName>
</protein>
<sequence>MKYQAMFDIHPGSDFWNHNYYETREGARLHYVRTGRGIPVVLLHGWPGFWYDWRHVIPVIAKEVEVIAPDLLGFGYSAKPNSPNSELYEPDAQAARILELLDELEFDRFVAVGYDIGARVAQSLARMVPGRVRSLILGNPAYPGIGDRRFSYPAQKEFWYQHFHNISGIENLVGYNRDTVRLYLGYFYQHWSGRKDKVREQEFEGIVDVYSQPDAFGASIGWYRSGAGTGLASKLNQDGLASPMLPIVQPTYILWGELDPIFPKEWSDHLTAFFPQVNIKYLPDVGHFIPFEAPEEMIETIKNVI</sequence>
<dbReference type="InterPro" id="IPR000073">
    <property type="entry name" value="AB_hydrolase_1"/>
</dbReference>
<evidence type="ECO:0000256" key="1">
    <source>
        <dbReference type="ARBA" id="ARBA00022801"/>
    </source>
</evidence>
<evidence type="ECO:0000259" key="2">
    <source>
        <dbReference type="Pfam" id="PF00561"/>
    </source>
</evidence>
<keyword evidence="4" id="KW-1185">Reference proteome</keyword>
<keyword evidence="1" id="KW-0378">Hydrolase</keyword>
<dbReference type="OrthoDB" id="9773293at2"/>
<proteinExistence type="predicted"/>
<gene>
    <name evidence="3" type="ORF">SAMN04488502_101145</name>
</gene>
<name>A0A1G9KVR7_9FIRM</name>
<dbReference type="Gene3D" id="3.40.50.1820">
    <property type="entry name" value="alpha/beta hydrolase"/>
    <property type="match status" value="1"/>
</dbReference>
<organism evidence="3 4">
    <name type="scientific">Dendrosporobacter quercicolus</name>
    <dbReference type="NCBI Taxonomy" id="146817"/>
    <lineage>
        <taxon>Bacteria</taxon>
        <taxon>Bacillati</taxon>
        <taxon>Bacillota</taxon>
        <taxon>Negativicutes</taxon>
        <taxon>Selenomonadales</taxon>
        <taxon>Sporomusaceae</taxon>
        <taxon>Dendrosporobacter</taxon>
    </lineage>
</organism>